<dbReference type="PANTHER" id="PTHR10430:SF16">
    <property type="entry name" value="PEROXIREDOXIN-5, MITOCHONDRIAL"/>
    <property type="match status" value="1"/>
</dbReference>
<evidence type="ECO:0000259" key="7">
    <source>
        <dbReference type="Pfam" id="PF08534"/>
    </source>
</evidence>
<dbReference type="PANTHER" id="PTHR10430">
    <property type="entry name" value="PEROXIREDOXIN"/>
    <property type="match status" value="1"/>
</dbReference>
<organism evidence="8 9">
    <name type="scientific">Cladobotryum mycophilum</name>
    <dbReference type="NCBI Taxonomy" id="491253"/>
    <lineage>
        <taxon>Eukaryota</taxon>
        <taxon>Fungi</taxon>
        <taxon>Dikarya</taxon>
        <taxon>Ascomycota</taxon>
        <taxon>Pezizomycotina</taxon>
        <taxon>Sordariomycetes</taxon>
        <taxon>Hypocreomycetidae</taxon>
        <taxon>Hypocreales</taxon>
        <taxon>Hypocreaceae</taxon>
        <taxon>Cladobotryum</taxon>
    </lineage>
</organism>
<gene>
    <name evidence="8" type="ORF">PT974_01136</name>
</gene>
<keyword evidence="5 6" id="KW-0676">Redox-active center</keyword>
<evidence type="ECO:0000256" key="4">
    <source>
        <dbReference type="ARBA" id="ARBA00023002"/>
    </source>
</evidence>
<evidence type="ECO:0000256" key="1">
    <source>
        <dbReference type="ARBA" id="ARBA00010505"/>
    </source>
</evidence>
<dbReference type="InterPro" id="IPR013740">
    <property type="entry name" value="Redoxin"/>
</dbReference>
<accession>A0ABR0T321</accession>
<reference evidence="8 9" key="1">
    <citation type="submission" date="2024-01" db="EMBL/GenBank/DDBJ databases">
        <title>Complete genome of Cladobotryum mycophilum ATHUM6906.</title>
        <authorList>
            <person name="Christinaki A.C."/>
            <person name="Myridakis A.I."/>
            <person name="Kouvelis V.N."/>
        </authorList>
    </citation>
    <scope>NUCLEOTIDE SEQUENCE [LARGE SCALE GENOMIC DNA]</scope>
    <source>
        <strain evidence="8 9">ATHUM6906</strain>
    </source>
</reference>
<dbReference type="SUPFAM" id="SSF52833">
    <property type="entry name" value="Thioredoxin-like"/>
    <property type="match status" value="1"/>
</dbReference>
<feature type="domain" description="Redoxin" evidence="7">
    <location>
        <begin position="17"/>
        <end position="163"/>
    </location>
</feature>
<keyword evidence="2 6" id="KW-0575">Peroxidase</keyword>
<evidence type="ECO:0000313" key="8">
    <source>
        <dbReference type="EMBL" id="KAK5998754.1"/>
    </source>
</evidence>
<name>A0ABR0T321_9HYPO</name>
<evidence type="ECO:0000313" key="9">
    <source>
        <dbReference type="Proteomes" id="UP001338125"/>
    </source>
</evidence>
<dbReference type="Pfam" id="PF08534">
    <property type="entry name" value="Redoxin"/>
    <property type="match status" value="1"/>
</dbReference>
<evidence type="ECO:0000256" key="2">
    <source>
        <dbReference type="ARBA" id="ARBA00022559"/>
    </source>
</evidence>
<dbReference type="Proteomes" id="UP001338125">
    <property type="component" value="Unassembled WGS sequence"/>
</dbReference>
<dbReference type="InterPro" id="IPR036249">
    <property type="entry name" value="Thioredoxin-like_sf"/>
</dbReference>
<evidence type="ECO:0000256" key="6">
    <source>
        <dbReference type="RuleBase" id="RU366011"/>
    </source>
</evidence>
<keyword evidence="9" id="KW-1185">Reference proteome</keyword>
<comment type="caution">
    <text evidence="8">The sequence shown here is derived from an EMBL/GenBank/DDBJ whole genome shotgun (WGS) entry which is preliminary data.</text>
</comment>
<dbReference type="Gene3D" id="3.40.30.10">
    <property type="entry name" value="Glutaredoxin"/>
    <property type="match status" value="1"/>
</dbReference>
<dbReference type="EMBL" id="JAVFKD010000001">
    <property type="protein sequence ID" value="KAK5998754.1"/>
    <property type="molecule type" value="Genomic_DNA"/>
</dbReference>
<comment type="function">
    <text evidence="6">Thiol-specific peroxidase that catalyzes the reduction of hydrogen peroxide and organic hydroperoxides to water and alcohols, respectively. Plays a role in cell protection against oxidative stress by detoxifying peroxides.</text>
</comment>
<protein>
    <submittedName>
        <fullName evidence="8">Peroxiredoxin Pen c 3</fullName>
    </submittedName>
</protein>
<proteinExistence type="inferred from homology"/>
<dbReference type="InterPro" id="IPR037944">
    <property type="entry name" value="PRX5-like"/>
</dbReference>
<keyword evidence="3 6" id="KW-0049">Antioxidant</keyword>
<dbReference type="CDD" id="cd03013">
    <property type="entry name" value="PRX5_like"/>
    <property type="match status" value="1"/>
</dbReference>
<comment type="similarity">
    <text evidence="1 6">Belongs to the peroxiredoxin family. Prx5 subfamily.</text>
</comment>
<sequence length="166" mass="17730">MSALTVGEAFPENVSFSYIPTTPETADVTSCGIPQSYDASQEFKNKKVILVSVPGAFTPTCQANHVPSFINNIESLKSKGIDQVVVIAYNDAFVMSAWGKANYTKDDFIIFASDSGAKFSQSIGWTLGERTARYAIVVDNGKVTYAEKEAGGGVTVSGADEILPKL</sequence>
<evidence type="ECO:0000256" key="3">
    <source>
        <dbReference type="ARBA" id="ARBA00022862"/>
    </source>
</evidence>
<keyword evidence="4 6" id="KW-0560">Oxidoreductase</keyword>
<evidence type="ECO:0000256" key="5">
    <source>
        <dbReference type="ARBA" id="ARBA00023284"/>
    </source>
</evidence>